<keyword evidence="7" id="KW-1185">Reference proteome</keyword>
<reference evidence="6" key="1">
    <citation type="submission" date="2023-06" db="EMBL/GenBank/DDBJ databases">
        <title>Uncultivated large filamentous bacteria from sulfidic sediments reveal new species and different genomic features in energy metabolism and defense.</title>
        <authorList>
            <person name="Fonseca A."/>
        </authorList>
    </citation>
    <scope>NUCLEOTIDE SEQUENCE</scope>
    <source>
        <strain evidence="6">HSG4</strain>
    </source>
</reference>
<keyword evidence="2" id="KW-0812">Transmembrane</keyword>
<sequence>METTDSNNESGKANVSTSTMEQAIEERVEKSIQAHNTVNKYAVGSMAVGLVPIPLLDFVALTSVQLQMLQNLATQYDVEFSKEIVKPLIGSLLGGALPITAAAPLASAIKVVPVIGQVSGMVSMAVLGGAGTYAVGKIFIEHFESGGTFLTFDPEKVREKFQALYEKGKEFATAQTAQSAKS</sequence>
<evidence type="ECO:0000313" key="6">
    <source>
        <dbReference type="EMBL" id="MDM8562642.1"/>
    </source>
</evidence>
<dbReference type="Proteomes" id="UP001171945">
    <property type="component" value="Unassembled WGS sequence"/>
</dbReference>
<evidence type="ECO:0000256" key="4">
    <source>
        <dbReference type="ARBA" id="ARBA00023136"/>
    </source>
</evidence>
<feature type="region of interest" description="Disordered" evidence="5">
    <location>
        <begin position="1"/>
        <end position="20"/>
    </location>
</feature>
<organism evidence="6 7">
    <name type="scientific">Candidatus Marithioploca araucensis</name>
    <dbReference type="NCBI Taxonomy" id="70273"/>
    <lineage>
        <taxon>Bacteria</taxon>
        <taxon>Pseudomonadati</taxon>
        <taxon>Pseudomonadota</taxon>
        <taxon>Gammaproteobacteria</taxon>
        <taxon>Thiotrichales</taxon>
        <taxon>Thiotrichaceae</taxon>
        <taxon>Candidatus Marithioploca</taxon>
    </lineage>
</organism>
<proteinExistence type="predicted"/>
<keyword evidence="4" id="KW-0472">Membrane</keyword>
<evidence type="ECO:0000256" key="5">
    <source>
        <dbReference type="SAM" id="MobiDB-lite"/>
    </source>
</evidence>
<protein>
    <submittedName>
        <fullName evidence="6">YcjF family protein</fullName>
    </submittedName>
</protein>
<comment type="subcellular location">
    <subcellularLocation>
        <location evidence="1">Membrane</location>
        <topology evidence="1">Multi-pass membrane protein</topology>
    </subcellularLocation>
</comment>
<dbReference type="InterPro" id="IPR021147">
    <property type="entry name" value="DUF697"/>
</dbReference>
<dbReference type="EMBL" id="JAUCGM010000231">
    <property type="protein sequence ID" value="MDM8562642.1"/>
    <property type="molecule type" value="Genomic_DNA"/>
</dbReference>
<accession>A0ABT7VSU9</accession>
<gene>
    <name evidence="6" type="ORF">QUF54_04735</name>
</gene>
<evidence type="ECO:0000256" key="2">
    <source>
        <dbReference type="ARBA" id="ARBA00022692"/>
    </source>
</evidence>
<name>A0ABT7VSU9_9GAMM</name>
<comment type="caution">
    <text evidence="6">The sequence shown here is derived from an EMBL/GenBank/DDBJ whole genome shotgun (WGS) entry which is preliminary data.</text>
</comment>
<evidence type="ECO:0000256" key="3">
    <source>
        <dbReference type="ARBA" id="ARBA00022989"/>
    </source>
</evidence>
<evidence type="ECO:0000256" key="1">
    <source>
        <dbReference type="ARBA" id="ARBA00004141"/>
    </source>
</evidence>
<evidence type="ECO:0000313" key="7">
    <source>
        <dbReference type="Proteomes" id="UP001171945"/>
    </source>
</evidence>
<dbReference type="Pfam" id="PF05128">
    <property type="entry name" value="DUF697"/>
    <property type="match status" value="1"/>
</dbReference>
<keyword evidence="3" id="KW-1133">Transmembrane helix</keyword>